<proteinExistence type="predicted"/>
<evidence type="ECO:0000313" key="3">
    <source>
        <dbReference type="Proteomes" id="UP000252255"/>
    </source>
</evidence>
<dbReference type="InterPro" id="IPR001584">
    <property type="entry name" value="Integrase_cat-core"/>
</dbReference>
<dbReference type="Gene3D" id="3.30.420.10">
    <property type="entry name" value="Ribonuclease H-like superfamily/Ribonuclease H"/>
    <property type="match status" value="1"/>
</dbReference>
<organism evidence="2 3">
    <name type="scientific">Thalassospira profundimaris</name>
    <dbReference type="NCBI Taxonomy" id="502049"/>
    <lineage>
        <taxon>Bacteria</taxon>
        <taxon>Pseudomonadati</taxon>
        <taxon>Pseudomonadota</taxon>
        <taxon>Alphaproteobacteria</taxon>
        <taxon>Rhodospirillales</taxon>
        <taxon>Thalassospiraceae</taxon>
        <taxon>Thalassospira</taxon>
    </lineage>
</organism>
<dbReference type="PANTHER" id="PTHR35004:SF7">
    <property type="entry name" value="INTEGRASE PROTEIN"/>
    <property type="match status" value="1"/>
</dbReference>
<dbReference type="EMBL" id="JPWI01000015">
    <property type="protein sequence ID" value="RCK43274.1"/>
    <property type="molecule type" value="Genomic_DNA"/>
</dbReference>
<dbReference type="Proteomes" id="UP000252255">
    <property type="component" value="Unassembled WGS sequence"/>
</dbReference>
<dbReference type="GO" id="GO:0003676">
    <property type="term" value="F:nucleic acid binding"/>
    <property type="evidence" value="ECO:0007669"/>
    <property type="project" value="InterPro"/>
</dbReference>
<accession>A0A367WP96</accession>
<dbReference type="InterPro" id="IPR012337">
    <property type="entry name" value="RNaseH-like_sf"/>
</dbReference>
<sequence length="545" mass="61722">MKGRAARIPAEALLALRTRLSSLPVRDPGRASAVARTAGLYGLSISSVYRQLRDLQRPKGLQRSDRGVPRAISQAEMERYCEIVAALKIRTENGKGHKLSTNEAIRLLEDHGVETPEGYVQAPKGTLAASTLNRWLRNWGYDHPRIIRGPAAVRFQARYSNELWHFDMSPSDLKQLDQPEWIEPGRGAPTLMLYSVVDDRSGVAYQEYRCVYGEDAESALRFLFNAMAPKEGTTLQGRPAGLYLDNGPVAKSIVFQTVMGHLGVDWRTHMPRGSDGRRVTARSKGKVERPFLTVKEAHETLYHFHRPKTEAEANSWLLNFINRYNDKPHRHEAHSRAEDWCSNLPEQGLREMCSWERYCAFAREPERRTVAADARIHLKGAYYEVDPDLAGEEVLLWWGLFDQELFVEFGSKRYGPYRPVGGPIPLHRYRKQAKSPREKRADKVADLAARISVPRSALAGPEQAFASAEIIPLVEAKFEDPDPWHQFSYASTLDARRGIADLLEKPLARLSAEDLEFIEELVTTTINKREIATAIKTRFGKNPKT</sequence>
<dbReference type="SUPFAM" id="SSF53098">
    <property type="entry name" value="Ribonuclease H-like"/>
    <property type="match status" value="1"/>
</dbReference>
<feature type="domain" description="Integrase catalytic" evidence="1">
    <location>
        <begin position="146"/>
        <end position="344"/>
    </location>
</feature>
<dbReference type="PROSITE" id="PS50994">
    <property type="entry name" value="INTEGRASE"/>
    <property type="match status" value="1"/>
</dbReference>
<protein>
    <submittedName>
        <fullName evidence="2">Integrase</fullName>
    </submittedName>
</protein>
<evidence type="ECO:0000313" key="2">
    <source>
        <dbReference type="EMBL" id="RCK43274.1"/>
    </source>
</evidence>
<dbReference type="AlphaFoldDB" id="A0A367WP96"/>
<name>A0A367WP96_9PROT</name>
<dbReference type="InterPro" id="IPR036397">
    <property type="entry name" value="RNaseH_sf"/>
</dbReference>
<gene>
    <name evidence="2" type="ORF">TH30_19885</name>
</gene>
<evidence type="ECO:0000259" key="1">
    <source>
        <dbReference type="PROSITE" id="PS50994"/>
    </source>
</evidence>
<comment type="caution">
    <text evidence="2">The sequence shown here is derived from an EMBL/GenBank/DDBJ whole genome shotgun (WGS) entry which is preliminary data.</text>
</comment>
<reference evidence="2 3" key="1">
    <citation type="submission" date="2014-07" db="EMBL/GenBank/DDBJ databases">
        <title>Draft genome sequence of Thalassospira profundimaris PR54-5.</title>
        <authorList>
            <person name="Lai Q."/>
            <person name="Shao Z."/>
        </authorList>
    </citation>
    <scope>NUCLEOTIDE SEQUENCE [LARGE SCALE GENOMIC DNA]</scope>
    <source>
        <strain evidence="2 3">PR54-5</strain>
    </source>
</reference>
<dbReference type="GO" id="GO:0015074">
    <property type="term" value="P:DNA integration"/>
    <property type="evidence" value="ECO:0007669"/>
    <property type="project" value="InterPro"/>
</dbReference>
<dbReference type="PANTHER" id="PTHR35004">
    <property type="entry name" value="TRANSPOSASE RV3428C-RELATED"/>
    <property type="match status" value="1"/>
</dbReference>